<organism evidence="5 6">
    <name type="scientific">Saccharothrix syringae</name>
    <name type="common">Nocardiopsis syringae</name>
    <dbReference type="NCBI Taxonomy" id="103733"/>
    <lineage>
        <taxon>Bacteria</taxon>
        <taxon>Bacillati</taxon>
        <taxon>Actinomycetota</taxon>
        <taxon>Actinomycetes</taxon>
        <taxon>Pseudonocardiales</taxon>
        <taxon>Pseudonocardiaceae</taxon>
        <taxon>Saccharothrix</taxon>
    </lineage>
</organism>
<dbReference type="InterPro" id="IPR010496">
    <property type="entry name" value="AL/BT2_dom"/>
</dbReference>
<dbReference type="Gene3D" id="2.60.120.260">
    <property type="entry name" value="Galactose-binding domain-like"/>
    <property type="match status" value="1"/>
</dbReference>
<dbReference type="EMBL" id="CP034550">
    <property type="protein sequence ID" value="QFZ18343.1"/>
    <property type="molecule type" value="Genomic_DNA"/>
</dbReference>
<reference evidence="6" key="1">
    <citation type="journal article" date="2021" name="Curr. Microbiol.">
        <title>Complete genome of nocamycin-producing strain Saccharothrix syringae NRRL B-16468 reveals the biosynthetic potential for secondary metabolites.</title>
        <authorList>
            <person name="Mo X."/>
            <person name="Yang S."/>
        </authorList>
    </citation>
    <scope>NUCLEOTIDE SEQUENCE [LARGE SCALE GENOMIC DNA]</scope>
    <source>
        <strain evidence="6">ATCC 51364 / DSM 43886 / JCM 6844 / KCTC 9398 / NBRC 14523 / NRRL B-16468 / INA 2240</strain>
    </source>
</reference>
<dbReference type="Proteomes" id="UP000325787">
    <property type="component" value="Chromosome"/>
</dbReference>
<dbReference type="KEGG" id="ssyi:EKG83_13375"/>
<sequence>MDMRWTRTPLGLLAATLLLGTSGPAAADPVGDAVPPQEPGVTLRVFDVQVPLDRLCALKPAQTPNVDKLMPTVDWSTTDHFGFADRFVAQVTGNLDVPQPGTYAFRLLSDDGSRLSLDGAVVVDHDGLHGPEAEDGSVTLSAGYHALLVEHFERDGGQQLTLQWKPPGAADFSLVPNSALSTDSGVVRVTAPGRKECAAGTDTPGDGLPLDAVHPDYTLTDLRPTGFQPRVGAMDWLPDGRLVVATWDGRSTDTGELWVLGNVTGATSPDRVTTKRIAANLREPMGVKVLDGHIYVSQKHQLTELTDTDGDDVLDRSRAVATWPYGGNFHEFAFGLLYRDGYFYLTLSVAINEGGATTDPQPAADRGTAVRVDRATGQVTYLAGGLRTPNGLGWGPEGGLFVTDNQGGRLPASKLVHVEQGRFFNHYTNPAGPFDANPVTAPVLWLPQNEIANSPSTPVQLTRGTYAGQLVFGDVTYGGLQRAFLEKVNGEYQGAVFRMTQGLEAGVNRTSIGPDGALYVGGIGDGGNWGQEGKLKYGLQKLTPNGGRTFDLLAVRAIAGGFEVEYTQPLSAETANGLAGRYRATQWRYAPAPTYGGPKVDRETLPVTSATLSADGRRVTLKLDGLKAGRVVHLRSPRPFTSSTGVPLWSTETWYTLNNLVGGAPSATQSFEAESAALLGGAGFNTDHTGYSGAGFVDGYGTPGATTRFALNATTAGSHDVALRYSNGPNPFTGTKTVSVYVNGAKVRQVALADTGDWDTWATHTEALTLRAGPNTIAYEVDTGDTGHVNLDSLTVTPAQRVVLYGGAGTEHWRNPDGSAPSWPVADGSVEALGGDIRTRQVFGDFRLHLEFWLPDLPPDVTGQQRANSGVYLQDRYELQILDSYGKNPLAADDAGGIYLKRAASPNAATAPRTWQTYDVTFRAARFDGAGVKTENARVTVVWNGVTVHRDFAVDGPTGAGAPEAPTAGPLRLQDHGDPGENVRFRNIWVEPLG</sequence>
<dbReference type="PROSITE" id="PS51820">
    <property type="entry name" value="PA14"/>
    <property type="match status" value="1"/>
</dbReference>
<dbReference type="SUPFAM" id="SSF56988">
    <property type="entry name" value="Anthrax protective antigen"/>
    <property type="match status" value="1"/>
</dbReference>
<dbReference type="CDD" id="cd04083">
    <property type="entry name" value="CBM35_Lmo2446-like"/>
    <property type="match status" value="1"/>
</dbReference>
<feature type="domain" description="CBM6" evidence="3">
    <location>
        <begin position="669"/>
        <end position="797"/>
    </location>
</feature>
<dbReference type="PANTHER" id="PTHR33546">
    <property type="entry name" value="LARGE, MULTIFUNCTIONAL SECRETED PROTEIN-RELATED"/>
    <property type="match status" value="1"/>
</dbReference>
<dbReference type="SMART" id="SM00758">
    <property type="entry name" value="PA14"/>
    <property type="match status" value="1"/>
</dbReference>
<dbReference type="GO" id="GO:0030246">
    <property type="term" value="F:carbohydrate binding"/>
    <property type="evidence" value="ECO:0007669"/>
    <property type="project" value="InterPro"/>
</dbReference>
<feature type="compositionally biased region" description="Low complexity" evidence="1">
    <location>
        <begin position="957"/>
        <end position="970"/>
    </location>
</feature>
<keyword evidence="2" id="KW-0732">Signal</keyword>
<evidence type="ECO:0000259" key="3">
    <source>
        <dbReference type="PROSITE" id="PS51175"/>
    </source>
</evidence>
<dbReference type="InterPro" id="IPR037524">
    <property type="entry name" value="PA14/GLEYA"/>
</dbReference>
<feature type="signal peptide" evidence="2">
    <location>
        <begin position="1"/>
        <end position="27"/>
    </location>
</feature>
<evidence type="ECO:0000256" key="2">
    <source>
        <dbReference type="SAM" id="SignalP"/>
    </source>
</evidence>
<evidence type="ECO:0000313" key="5">
    <source>
        <dbReference type="EMBL" id="QFZ18343.1"/>
    </source>
</evidence>
<dbReference type="AlphaFoldDB" id="A0A5Q0GWS5"/>
<dbReference type="Pfam" id="PF07691">
    <property type="entry name" value="PA14"/>
    <property type="match status" value="1"/>
</dbReference>
<evidence type="ECO:0000256" key="1">
    <source>
        <dbReference type="SAM" id="MobiDB-lite"/>
    </source>
</evidence>
<keyword evidence="6" id="KW-1185">Reference proteome</keyword>
<dbReference type="GO" id="GO:0016787">
    <property type="term" value="F:hydrolase activity"/>
    <property type="evidence" value="ECO:0007669"/>
    <property type="project" value="InterPro"/>
</dbReference>
<feature type="domain" description="PA14" evidence="4">
    <location>
        <begin position="36"/>
        <end position="179"/>
    </location>
</feature>
<proteinExistence type="predicted"/>
<dbReference type="InterPro" id="IPR011042">
    <property type="entry name" value="6-blade_b-propeller_TolB-like"/>
</dbReference>
<dbReference type="InterPro" id="IPR005084">
    <property type="entry name" value="CBM6"/>
</dbReference>
<dbReference type="Pfam" id="PF16990">
    <property type="entry name" value="CBM_35"/>
    <property type="match status" value="1"/>
</dbReference>
<dbReference type="InterPro" id="IPR008979">
    <property type="entry name" value="Galactose-bd-like_sf"/>
</dbReference>
<evidence type="ECO:0000259" key="4">
    <source>
        <dbReference type="PROSITE" id="PS51820"/>
    </source>
</evidence>
<dbReference type="OrthoDB" id="176168at2"/>
<dbReference type="InterPro" id="IPR011658">
    <property type="entry name" value="PA14_dom"/>
</dbReference>
<dbReference type="PANTHER" id="PTHR33546:SF1">
    <property type="entry name" value="LARGE, MULTIFUNCTIONAL SECRETED PROTEIN"/>
    <property type="match status" value="1"/>
</dbReference>
<dbReference type="Gene3D" id="2.60.120.560">
    <property type="entry name" value="Exo-inulinase, domain 1"/>
    <property type="match status" value="1"/>
</dbReference>
<evidence type="ECO:0000313" key="6">
    <source>
        <dbReference type="Proteomes" id="UP000325787"/>
    </source>
</evidence>
<dbReference type="SUPFAM" id="SSF63829">
    <property type="entry name" value="Calcium-dependent phosphotriesterase"/>
    <property type="match status" value="1"/>
</dbReference>
<dbReference type="Gene3D" id="3.90.182.10">
    <property type="entry name" value="Toxin - Anthrax Protective Antigen,domain 1"/>
    <property type="match status" value="1"/>
</dbReference>
<protein>
    <submittedName>
        <fullName evidence="5">DUF1080 domain-containing protein</fullName>
    </submittedName>
</protein>
<feature type="chain" id="PRO_5024912332" evidence="2">
    <location>
        <begin position="28"/>
        <end position="994"/>
    </location>
</feature>
<feature type="region of interest" description="Disordered" evidence="1">
    <location>
        <begin position="957"/>
        <end position="977"/>
    </location>
</feature>
<gene>
    <name evidence="5" type="ORF">EKG83_13375</name>
</gene>
<dbReference type="SUPFAM" id="SSF49785">
    <property type="entry name" value="Galactose-binding domain-like"/>
    <property type="match status" value="1"/>
</dbReference>
<dbReference type="Gene3D" id="2.120.10.30">
    <property type="entry name" value="TolB, C-terminal domain"/>
    <property type="match status" value="1"/>
</dbReference>
<accession>A0A5Q0GWS5</accession>
<dbReference type="Pfam" id="PF06439">
    <property type="entry name" value="3keto-disac_hyd"/>
    <property type="match status" value="1"/>
</dbReference>
<dbReference type="PROSITE" id="PS51175">
    <property type="entry name" value="CBM6"/>
    <property type="match status" value="1"/>
</dbReference>
<name>A0A5Q0GWS5_SACSY</name>